<evidence type="ECO:0000259" key="3">
    <source>
        <dbReference type="Pfam" id="PF06414"/>
    </source>
</evidence>
<keyword evidence="1" id="KW-0547">Nucleotide-binding</keyword>
<dbReference type="RefSeq" id="WP_263340608.1">
    <property type="nucleotide sequence ID" value="NZ_JAGSYH010000006.1"/>
</dbReference>
<name>A0ABW1ELR1_9BACT</name>
<reference evidence="5" key="1">
    <citation type="journal article" date="2019" name="Int. J. Syst. Evol. Microbiol.">
        <title>The Global Catalogue of Microorganisms (GCM) 10K type strain sequencing project: providing services to taxonomists for standard genome sequencing and annotation.</title>
        <authorList>
            <consortium name="The Broad Institute Genomics Platform"/>
            <consortium name="The Broad Institute Genome Sequencing Center for Infectious Disease"/>
            <person name="Wu L."/>
            <person name="Ma J."/>
        </authorList>
    </citation>
    <scope>NUCLEOTIDE SEQUENCE [LARGE SCALE GENOMIC DNA]</scope>
    <source>
        <strain evidence="5">JCM 4087</strain>
    </source>
</reference>
<dbReference type="Gene3D" id="3.40.50.300">
    <property type="entry name" value="P-loop containing nucleotide triphosphate hydrolases"/>
    <property type="match status" value="1"/>
</dbReference>
<comment type="caution">
    <text evidence="4">The sequence shown here is derived from an EMBL/GenBank/DDBJ whole genome shotgun (WGS) entry which is preliminary data.</text>
</comment>
<evidence type="ECO:0000256" key="2">
    <source>
        <dbReference type="ARBA" id="ARBA00022840"/>
    </source>
</evidence>
<dbReference type="SUPFAM" id="SSF52540">
    <property type="entry name" value="P-loop containing nucleoside triphosphate hydrolases"/>
    <property type="match status" value="1"/>
</dbReference>
<keyword evidence="2" id="KW-0067">ATP-binding</keyword>
<evidence type="ECO:0000313" key="4">
    <source>
        <dbReference type="EMBL" id="MFC5864207.1"/>
    </source>
</evidence>
<dbReference type="Proteomes" id="UP001596091">
    <property type="component" value="Unassembled WGS sequence"/>
</dbReference>
<organism evidence="4 5">
    <name type="scientific">Acidicapsa dinghuensis</name>
    <dbReference type="NCBI Taxonomy" id="2218256"/>
    <lineage>
        <taxon>Bacteria</taxon>
        <taxon>Pseudomonadati</taxon>
        <taxon>Acidobacteriota</taxon>
        <taxon>Terriglobia</taxon>
        <taxon>Terriglobales</taxon>
        <taxon>Acidobacteriaceae</taxon>
        <taxon>Acidicapsa</taxon>
    </lineage>
</organism>
<evidence type="ECO:0000256" key="1">
    <source>
        <dbReference type="ARBA" id="ARBA00022741"/>
    </source>
</evidence>
<dbReference type="InterPro" id="IPR010488">
    <property type="entry name" value="Zeta_toxin_domain"/>
</dbReference>
<dbReference type="EMBL" id="JBHSPH010000008">
    <property type="protein sequence ID" value="MFC5864207.1"/>
    <property type="molecule type" value="Genomic_DNA"/>
</dbReference>
<gene>
    <name evidence="4" type="ORF">ACFPT7_18015</name>
</gene>
<dbReference type="PANTHER" id="PTHR39206:SF1">
    <property type="entry name" value="SLL8004 PROTEIN"/>
    <property type="match status" value="1"/>
</dbReference>
<feature type="domain" description="Zeta toxin" evidence="3">
    <location>
        <begin position="53"/>
        <end position="160"/>
    </location>
</feature>
<dbReference type="InterPro" id="IPR027417">
    <property type="entry name" value="P-loop_NTPase"/>
</dbReference>
<sequence>MLLPLDHRPIIVAVAGANGAGKSTFYHAYLREAGLRFVNGDVLARELKADAYEAARMADAIRRELVRQHESFVFETVFSDPAGDKLAFLKEVAAAGYTVVLCFIGISGAETSEQRVAMRVSQGGHDVPSEKLQTRYPRVLENLRRALHETPHVWVFDNDDLRVPFRLVAVYENGMQVQLNRPIPKWFAGMRS</sequence>
<dbReference type="PANTHER" id="PTHR39206">
    <property type="entry name" value="SLL8004 PROTEIN"/>
    <property type="match status" value="1"/>
</dbReference>
<evidence type="ECO:0000313" key="5">
    <source>
        <dbReference type="Proteomes" id="UP001596091"/>
    </source>
</evidence>
<accession>A0ABW1ELR1</accession>
<proteinExistence type="predicted"/>
<keyword evidence="5" id="KW-1185">Reference proteome</keyword>
<protein>
    <submittedName>
        <fullName evidence="4">Zeta toxin family protein</fullName>
    </submittedName>
</protein>
<dbReference type="Pfam" id="PF06414">
    <property type="entry name" value="Zeta_toxin"/>
    <property type="match status" value="1"/>
</dbReference>